<dbReference type="SUPFAM" id="SSF52833">
    <property type="entry name" value="Thioredoxin-like"/>
    <property type="match status" value="1"/>
</dbReference>
<dbReference type="VEuPathDB" id="FungiDB:SCODWIG_01964"/>
<dbReference type="PROSITE" id="PS51354">
    <property type="entry name" value="GLUTAREDOXIN_2"/>
    <property type="match status" value="1"/>
</dbReference>
<dbReference type="AlphaFoldDB" id="A0A376B693"/>
<sequence>MSSTKYVNIARNLVQKHKFFQLTASWCPDCRYTNNIWKTFNVQNKIQSLEIAPMDRIEADNYREAFSIVAGGIRNLPTVFVNGKYWCTEKELHSWESNGTLKQEFEKVGLL</sequence>
<dbReference type="OrthoDB" id="418495at2759"/>
<proteinExistence type="predicted"/>
<dbReference type="InterPro" id="IPR002109">
    <property type="entry name" value="Glutaredoxin"/>
</dbReference>
<protein>
    <submittedName>
        <fullName evidence="2">Related to Glutaredoxin-8</fullName>
    </submittedName>
</protein>
<evidence type="ECO:0000313" key="2">
    <source>
        <dbReference type="EMBL" id="SSD60203.1"/>
    </source>
</evidence>
<dbReference type="EMBL" id="UFAJ01000296">
    <property type="protein sequence ID" value="SSD60203.1"/>
    <property type="molecule type" value="Genomic_DNA"/>
</dbReference>
<keyword evidence="3" id="KW-1185">Reference proteome</keyword>
<reference evidence="3" key="1">
    <citation type="submission" date="2018-06" db="EMBL/GenBank/DDBJ databases">
        <authorList>
            <person name="Guldener U."/>
        </authorList>
    </citation>
    <scope>NUCLEOTIDE SEQUENCE [LARGE SCALE GENOMIC DNA]</scope>
    <source>
        <strain evidence="3">UTAD17</strain>
    </source>
</reference>
<accession>A0A376B693</accession>
<evidence type="ECO:0000259" key="1">
    <source>
        <dbReference type="Pfam" id="PF00462"/>
    </source>
</evidence>
<evidence type="ECO:0000313" key="3">
    <source>
        <dbReference type="Proteomes" id="UP000262825"/>
    </source>
</evidence>
<dbReference type="InterPro" id="IPR036249">
    <property type="entry name" value="Thioredoxin-like_sf"/>
</dbReference>
<dbReference type="Proteomes" id="UP000262825">
    <property type="component" value="Unassembled WGS sequence"/>
</dbReference>
<dbReference type="Pfam" id="PF00462">
    <property type="entry name" value="Glutaredoxin"/>
    <property type="match status" value="1"/>
</dbReference>
<gene>
    <name evidence="2" type="ORF">SCODWIG_01964</name>
</gene>
<dbReference type="Gene3D" id="3.40.30.10">
    <property type="entry name" value="Glutaredoxin"/>
    <property type="match status" value="1"/>
</dbReference>
<organism evidence="2 3">
    <name type="scientific">Saccharomycodes ludwigii</name>
    <dbReference type="NCBI Taxonomy" id="36035"/>
    <lineage>
        <taxon>Eukaryota</taxon>
        <taxon>Fungi</taxon>
        <taxon>Dikarya</taxon>
        <taxon>Ascomycota</taxon>
        <taxon>Saccharomycotina</taxon>
        <taxon>Saccharomycetes</taxon>
        <taxon>Saccharomycodales</taxon>
        <taxon>Saccharomycodaceae</taxon>
        <taxon>Saccharomycodes</taxon>
    </lineage>
</organism>
<feature type="domain" description="Glutaredoxin" evidence="1">
    <location>
        <begin position="23"/>
        <end position="86"/>
    </location>
</feature>
<name>A0A376B693_9ASCO</name>